<dbReference type="EMBL" id="BRXY01000120">
    <property type="protein sequence ID" value="GMH67877.1"/>
    <property type="molecule type" value="Genomic_DNA"/>
</dbReference>
<feature type="transmembrane region" description="Helical" evidence="1">
    <location>
        <begin position="12"/>
        <end position="31"/>
    </location>
</feature>
<accession>A0A9W7E6J5</accession>
<dbReference type="OrthoDB" id="10526874at2759"/>
<comment type="caution">
    <text evidence="2">The sequence shown here is derived from an EMBL/GenBank/DDBJ whole genome shotgun (WGS) entry which is preliminary data.</text>
</comment>
<keyword evidence="1" id="KW-0472">Membrane</keyword>
<protein>
    <submittedName>
        <fullName evidence="2">Uncharacterized protein</fullName>
    </submittedName>
</protein>
<gene>
    <name evidence="2" type="ORF">TrST_g13530</name>
</gene>
<proteinExistence type="predicted"/>
<keyword evidence="3" id="KW-1185">Reference proteome</keyword>
<keyword evidence="1" id="KW-1133">Transmembrane helix</keyword>
<reference evidence="3" key="1">
    <citation type="journal article" date="2023" name="Commun. Biol.">
        <title>Genome analysis of Parmales, the sister group of diatoms, reveals the evolutionary specialization of diatoms from phago-mixotrophs to photoautotrophs.</title>
        <authorList>
            <person name="Ban H."/>
            <person name="Sato S."/>
            <person name="Yoshikawa S."/>
            <person name="Yamada K."/>
            <person name="Nakamura Y."/>
            <person name="Ichinomiya M."/>
            <person name="Sato N."/>
            <person name="Blanc-Mathieu R."/>
            <person name="Endo H."/>
            <person name="Kuwata A."/>
            <person name="Ogata H."/>
        </authorList>
    </citation>
    <scope>NUCLEOTIDE SEQUENCE [LARGE SCALE GENOMIC DNA]</scope>
    <source>
        <strain evidence="3">NIES 3701</strain>
    </source>
</reference>
<evidence type="ECO:0000313" key="2">
    <source>
        <dbReference type="EMBL" id="GMH67877.1"/>
    </source>
</evidence>
<dbReference type="Proteomes" id="UP001165085">
    <property type="component" value="Unassembled WGS sequence"/>
</dbReference>
<name>A0A9W7E6J5_9STRA</name>
<evidence type="ECO:0000313" key="3">
    <source>
        <dbReference type="Proteomes" id="UP001165085"/>
    </source>
</evidence>
<evidence type="ECO:0000256" key="1">
    <source>
        <dbReference type="SAM" id="Phobius"/>
    </source>
</evidence>
<dbReference type="AlphaFoldDB" id="A0A9W7E6J5"/>
<sequence length="98" mass="10454">MMSADDMDKTTIRVVGLTGALAAVGVFISETSSSLKAQRRRIELSESGQIVERATELEEPVEECSWVFVGVSFLLTAVSARGFSASDIEENAIGLALT</sequence>
<organism evidence="2 3">
    <name type="scientific">Triparma strigata</name>
    <dbReference type="NCBI Taxonomy" id="1606541"/>
    <lineage>
        <taxon>Eukaryota</taxon>
        <taxon>Sar</taxon>
        <taxon>Stramenopiles</taxon>
        <taxon>Ochrophyta</taxon>
        <taxon>Bolidophyceae</taxon>
        <taxon>Parmales</taxon>
        <taxon>Triparmaceae</taxon>
        <taxon>Triparma</taxon>
    </lineage>
</organism>
<keyword evidence="1" id="KW-0812">Transmembrane</keyword>